<keyword evidence="1 3" id="KW-0378">Hydrolase</keyword>
<dbReference type="AlphaFoldDB" id="A0A6H2HDV2"/>
<dbReference type="EMBL" id="CP051461">
    <property type="protein sequence ID" value="QJC57973.1"/>
    <property type="molecule type" value="Genomic_DNA"/>
</dbReference>
<accession>A0A6H2HDV2</accession>
<dbReference type="GO" id="GO:0016813">
    <property type="term" value="F:hydrolase activity, acting on carbon-nitrogen (but not peptide) bonds, in linear amidines"/>
    <property type="evidence" value="ECO:0007669"/>
    <property type="project" value="InterPro"/>
</dbReference>
<organism evidence="3 4">
    <name type="scientific">Polaromonas vacuolata</name>
    <dbReference type="NCBI Taxonomy" id="37448"/>
    <lineage>
        <taxon>Bacteria</taxon>
        <taxon>Pseudomonadati</taxon>
        <taxon>Pseudomonadota</taxon>
        <taxon>Betaproteobacteria</taxon>
        <taxon>Burkholderiales</taxon>
        <taxon>Comamonadaceae</taxon>
        <taxon>Polaromonas</taxon>
    </lineage>
</organism>
<dbReference type="PANTHER" id="PTHR32494">
    <property type="entry name" value="ALLANTOATE DEIMINASE-RELATED"/>
    <property type="match status" value="1"/>
</dbReference>
<dbReference type="GO" id="GO:0050538">
    <property type="term" value="F:N-carbamoyl-L-amino-acid hydrolase activity"/>
    <property type="evidence" value="ECO:0007669"/>
    <property type="project" value="UniProtKB-EC"/>
</dbReference>
<dbReference type="InterPro" id="IPR007484">
    <property type="entry name" value="Peptidase_M28"/>
</dbReference>
<evidence type="ECO:0000313" key="4">
    <source>
        <dbReference type="Proteomes" id="UP000502041"/>
    </source>
</evidence>
<sequence length="195" mass="20997">MDISYNQLSAHAESAQDHIQFDRLQQFLEQLAAFWGHDDGGVAREALTDIDLQSRRFLIDKARALGCEVRVDECANLFFRRSGLTDLPAVLTGSHADTQPVGGQLDGAYGVVGGLEVIAALNDAGIQTQRAIEVVAWTNEEGCRFSPGAMGSSAYVEPSRLLEYRKSVDSKGISFGAAVDLALQAVADVPRRAMG</sequence>
<reference evidence="3 4" key="1">
    <citation type="submission" date="2020-04" db="EMBL/GenBank/DDBJ databases">
        <title>Complete genome of a Psychrophilic, Marine, Gas Vacuolate Bacterium Polaromonas vacuolata KCTC 22033T.</title>
        <authorList>
            <person name="Hwang K."/>
            <person name="Kim K.M."/>
        </authorList>
    </citation>
    <scope>NUCLEOTIDE SEQUENCE [LARGE SCALE GENOMIC DNA]</scope>
    <source>
        <strain evidence="3 4">KCTC 22033</strain>
    </source>
</reference>
<dbReference type="PANTHER" id="PTHR32494:SF5">
    <property type="entry name" value="ALLANTOATE AMIDOHYDROLASE"/>
    <property type="match status" value="1"/>
</dbReference>
<gene>
    <name evidence="3" type="primary">hyuC</name>
    <name evidence="3" type="ORF">HC248_03305</name>
</gene>
<evidence type="ECO:0000313" key="3">
    <source>
        <dbReference type="EMBL" id="QJC57973.1"/>
    </source>
</evidence>
<proteinExistence type="predicted"/>
<dbReference type="Gene3D" id="3.40.630.10">
    <property type="entry name" value="Zn peptidases"/>
    <property type="match status" value="1"/>
</dbReference>
<feature type="domain" description="Peptidase M28" evidence="2">
    <location>
        <begin position="89"/>
        <end position="159"/>
    </location>
</feature>
<dbReference type="Pfam" id="PF04389">
    <property type="entry name" value="Peptidase_M28"/>
    <property type="match status" value="1"/>
</dbReference>
<dbReference type="KEGG" id="pvac:HC248_03305"/>
<dbReference type="InterPro" id="IPR010158">
    <property type="entry name" value="Amidase_Cbmase"/>
</dbReference>
<evidence type="ECO:0000256" key="1">
    <source>
        <dbReference type="ARBA" id="ARBA00022801"/>
    </source>
</evidence>
<protein>
    <submittedName>
        <fullName evidence="3">N-carbamoyl-L-amino-acid hydrolase</fullName>
        <ecNumber evidence="3">3.5.1.87</ecNumber>
    </submittedName>
</protein>
<name>A0A6H2HDV2_9BURK</name>
<evidence type="ECO:0000259" key="2">
    <source>
        <dbReference type="Pfam" id="PF04389"/>
    </source>
</evidence>
<dbReference type="Proteomes" id="UP000502041">
    <property type="component" value="Chromosome"/>
</dbReference>
<dbReference type="EC" id="3.5.1.87" evidence="3"/>
<keyword evidence="4" id="KW-1185">Reference proteome</keyword>
<dbReference type="SUPFAM" id="SSF53187">
    <property type="entry name" value="Zn-dependent exopeptidases"/>
    <property type="match status" value="1"/>
</dbReference>